<proteinExistence type="predicted"/>
<sequence length="650" mass="73513">MKKTILIAGIFLNTLVFAQHKFLNIPKLDQTDVSSTISATNAKDPAEILFSSHHFLIEGNGFMTIEVIKRVKIYDKSNAEEFLNVEIPLKIKGGDRESVSGLKATTYNFENGKIATTVVDKESRIRSNDSKNVDILKFAFANVKNGSVLEYKYKLSTPFYYSIPRVMVESSAPVRYFEYVFDMPIYLGYNINYQGSLAPTHREVGEKSLYGGDYKTVRFAYENLKAYKDEKYVYNIDNYRTSIRAELASTNFPITGNMGSVSGGFKSYAVTWDDLRKTILNEDDFGIEYAKMGAVKDLLPATITSITNENERADAILKFVQKNYTWNKKTTGWAEDGIRTLISKKIGNSAEINLLLTMLMKSAGLKANPAIMSTKERGILNFSSPSLSQVNYVLATVDIAGQLKFYDATSKYSEANVLPPRAYNYFAYLIREKEGVQVNVLPDGKSSTTQIIKAKLNPDGSFGGDFSDTDAKLYSLVSTESYEKDADQYFKDYKENFKFPIENMKGEHQENGSFITKFNFTADNFVDGIGGKYVFNPLLFLYRKNHDFDQEENRKSPIEMLSGYDRIKKVTIELPEGYAFENLPKSKKFRTEDSSIVYNYIVTQSGNSLTVESTTSVEDPIYPAEYYPAFKQVFDHIANMESQVVSVVKK</sequence>
<gene>
    <name evidence="4" type="ORF">SAMN05660477_00769</name>
</gene>
<dbReference type="InterPro" id="IPR002931">
    <property type="entry name" value="Transglutaminase-like"/>
</dbReference>
<feature type="chain" id="PRO_5012346158" description="DUF3857 domain-containing protein" evidence="1">
    <location>
        <begin position="19"/>
        <end position="650"/>
    </location>
</feature>
<organism evidence="4 5">
    <name type="scientific">Soonwooa buanensis</name>
    <dbReference type="NCBI Taxonomy" id="619805"/>
    <lineage>
        <taxon>Bacteria</taxon>
        <taxon>Pseudomonadati</taxon>
        <taxon>Bacteroidota</taxon>
        <taxon>Flavobacteriia</taxon>
        <taxon>Flavobacteriales</taxon>
        <taxon>Weeksellaceae</taxon>
        <taxon>Chryseobacterium group</taxon>
        <taxon>Soonwooa</taxon>
    </lineage>
</organism>
<evidence type="ECO:0000313" key="4">
    <source>
        <dbReference type="EMBL" id="SKB71586.1"/>
    </source>
</evidence>
<dbReference type="Gene3D" id="2.60.40.3140">
    <property type="match status" value="1"/>
</dbReference>
<keyword evidence="5" id="KW-1185">Reference proteome</keyword>
<dbReference type="Pfam" id="PF12969">
    <property type="entry name" value="DUF3857"/>
    <property type="match status" value="1"/>
</dbReference>
<dbReference type="RefSeq" id="WP_079666049.1">
    <property type="nucleotide sequence ID" value="NZ_FUYZ01000002.1"/>
</dbReference>
<dbReference type="AlphaFoldDB" id="A0A1T5DIR9"/>
<evidence type="ECO:0000256" key="1">
    <source>
        <dbReference type="SAM" id="SignalP"/>
    </source>
</evidence>
<protein>
    <recommendedName>
        <fullName evidence="6">DUF3857 domain-containing protein</fullName>
    </recommendedName>
</protein>
<dbReference type="InterPro" id="IPR024618">
    <property type="entry name" value="DUF3857"/>
</dbReference>
<dbReference type="Pfam" id="PF01841">
    <property type="entry name" value="Transglut_core"/>
    <property type="match status" value="1"/>
</dbReference>
<evidence type="ECO:0000313" key="5">
    <source>
        <dbReference type="Proteomes" id="UP000191112"/>
    </source>
</evidence>
<dbReference type="OrthoDB" id="98874at2"/>
<dbReference type="Gene3D" id="2.60.120.1130">
    <property type="match status" value="1"/>
</dbReference>
<dbReference type="STRING" id="619805.SAMN05660477_00769"/>
<evidence type="ECO:0000259" key="2">
    <source>
        <dbReference type="Pfam" id="PF01841"/>
    </source>
</evidence>
<feature type="signal peptide" evidence="1">
    <location>
        <begin position="1"/>
        <end position="18"/>
    </location>
</feature>
<feature type="domain" description="DUF3857" evidence="3">
    <location>
        <begin position="63"/>
        <end position="227"/>
    </location>
</feature>
<dbReference type="Gene3D" id="3.10.620.30">
    <property type="match status" value="1"/>
</dbReference>
<accession>A0A1T5DIR9</accession>
<evidence type="ECO:0000259" key="3">
    <source>
        <dbReference type="Pfam" id="PF12969"/>
    </source>
</evidence>
<name>A0A1T5DIR9_9FLAO</name>
<keyword evidence="1" id="KW-0732">Signal</keyword>
<dbReference type="EMBL" id="FUYZ01000002">
    <property type="protein sequence ID" value="SKB71586.1"/>
    <property type="molecule type" value="Genomic_DNA"/>
</dbReference>
<reference evidence="4 5" key="1">
    <citation type="submission" date="2017-02" db="EMBL/GenBank/DDBJ databases">
        <authorList>
            <person name="Peterson S.W."/>
        </authorList>
    </citation>
    <scope>NUCLEOTIDE SEQUENCE [LARGE SCALE GENOMIC DNA]</scope>
    <source>
        <strain evidence="4 5">DSM 22323</strain>
    </source>
</reference>
<dbReference type="Proteomes" id="UP000191112">
    <property type="component" value="Unassembled WGS sequence"/>
</dbReference>
<evidence type="ECO:0008006" key="6">
    <source>
        <dbReference type="Google" id="ProtNLM"/>
    </source>
</evidence>
<feature type="domain" description="Transglutaminase-like" evidence="2">
    <location>
        <begin position="303"/>
        <end position="371"/>
    </location>
</feature>